<evidence type="ECO:0000313" key="7">
    <source>
        <dbReference type="Proteomes" id="UP000694915"/>
    </source>
</evidence>
<keyword evidence="4" id="KW-1015">Disulfide bond</keyword>
<evidence type="ECO:0000259" key="6">
    <source>
        <dbReference type="SMART" id="SM00199"/>
    </source>
</evidence>
<name>A0ABM0KMR9_MICOH</name>
<dbReference type="Proteomes" id="UP000694915">
    <property type="component" value="Chromosome 7"/>
</dbReference>
<evidence type="ECO:0000256" key="1">
    <source>
        <dbReference type="ARBA" id="ARBA00010868"/>
    </source>
</evidence>
<dbReference type="SMART" id="SM00199">
    <property type="entry name" value="SCY"/>
    <property type="match status" value="1"/>
</dbReference>
<comment type="similarity">
    <text evidence="1 5">Belongs to the intercrine beta (chemokine CC) family.</text>
</comment>
<dbReference type="CDD" id="cd00272">
    <property type="entry name" value="Chemokine_CC"/>
    <property type="match status" value="1"/>
</dbReference>
<dbReference type="InterPro" id="IPR000827">
    <property type="entry name" value="Chemokine_CC_CS"/>
</dbReference>
<dbReference type="InterPro" id="IPR036048">
    <property type="entry name" value="Interleukin_8-like_sf"/>
</dbReference>
<comment type="subcellular location">
    <subcellularLocation>
        <location evidence="5">Secreted</location>
    </subcellularLocation>
</comment>
<feature type="signal peptide" evidence="5">
    <location>
        <begin position="1"/>
        <end position="21"/>
    </location>
</feature>
<dbReference type="RefSeq" id="XP_005349409.1">
    <property type="nucleotide sequence ID" value="XM_005349352.2"/>
</dbReference>
<dbReference type="PROSITE" id="PS00472">
    <property type="entry name" value="SMALL_CYTOKINES_CC"/>
    <property type="match status" value="1"/>
</dbReference>
<feature type="domain" description="Chemokine interleukin-8-like" evidence="6">
    <location>
        <begin position="48"/>
        <end position="105"/>
    </location>
</feature>
<dbReference type="Gene3D" id="2.40.50.40">
    <property type="match status" value="1"/>
</dbReference>
<evidence type="ECO:0000313" key="8">
    <source>
        <dbReference type="RefSeq" id="XP_005349409.1"/>
    </source>
</evidence>
<reference evidence="8" key="1">
    <citation type="submission" date="2025-08" db="UniProtKB">
        <authorList>
            <consortium name="RefSeq"/>
        </authorList>
    </citation>
    <scope>IDENTIFICATION</scope>
</reference>
<protein>
    <recommendedName>
        <fullName evidence="5">C-C motif chemokine</fullName>
    </recommendedName>
</protein>
<keyword evidence="3 5" id="KW-0202">Cytokine</keyword>
<dbReference type="SUPFAM" id="SSF54117">
    <property type="entry name" value="Interleukin 8-like chemokines"/>
    <property type="match status" value="1"/>
</dbReference>
<evidence type="ECO:0000256" key="5">
    <source>
        <dbReference type="RuleBase" id="RU361150"/>
    </source>
</evidence>
<gene>
    <name evidence="8" type="primary">LOC101987478</name>
</gene>
<sequence length="117" mass="13242">MRNLRAVVSIFILVAVLGSQAGIMRAIREKRDIHHIEPHAVYQGIPDSPDCCFFYISQIPCSRFVYYFPTSGGCINPGIIFISKRRKRFCANPFDQRVQECIRRLKQIPGPGSTAIA</sequence>
<keyword evidence="5" id="KW-0732">Signal</keyword>
<dbReference type="InterPro" id="IPR001811">
    <property type="entry name" value="Chemokine_IL8-like_dom"/>
</dbReference>
<evidence type="ECO:0000256" key="2">
    <source>
        <dbReference type="ARBA" id="ARBA00022500"/>
    </source>
</evidence>
<keyword evidence="2 5" id="KW-0145">Chemotaxis</keyword>
<keyword evidence="7" id="KW-1185">Reference proteome</keyword>
<accession>A0ABM0KMR9</accession>
<proteinExistence type="inferred from homology"/>
<keyword evidence="5" id="KW-0964">Secreted</keyword>
<evidence type="ECO:0000256" key="4">
    <source>
        <dbReference type="ARBA" id="ARBA00023157"/>
    </source>
</evidence>
<dbReference type="GeneID" id="101987478"/>
<dbReference type="PANTHER" id="PTHR12015">
    <property type="entry name" value="SMALL INDUCIBLE CYTOKINE A"/>
    <property type="match status" value="1"/>
</dbReference>
<dbReference type="PANTHER" id="PTHR12015:SF87">
    <property type="entry name" value="C-C MOTIF CHEMOKINE 6"/>
    <property type="match status" value="1"/>
</dbReference>
<dbReference type="InterPro" id="IPR039809">
    <property type="entry name" value="Chemokine_b/g/d"/>
</dbReference>
<evidence type="ECO:0000256" key="3">
    <source>
        <dbReference type="ARBA" id="ARBA00022514"/>
    </source>
</evidence>
<organism evidence="7 8">
    <name type="scientific">Microtus ochrogaster</name>
    <name type="common">Prairie vole</name>
    <dbReference type="NCBI Taxonomy" id="79684"/>
    <lineage>
        <taxon>Eukaryota</taxon>
        <taxon>Metazoa</taxon>
        <taxon>Chordata</taxon>
        <taxon>Craniata</taxon>
        <taxon>Vertebrata</taxon>
        <taxon>Euteleostomi</taxon>
        <taxon>Mammalia</taxon>
        <taxon>Eutheria</taxon>
        <taxon>Euarchontoglires</taxon>
        <taxon>Glires</taxon>
        <taxon>Rodentia</taxon>
        <taxon>Myomorpha</taxon>
        <taxon>Muroidea</taxon>
        <taxon>Cricetidae</taxon>
        <taxon>Arvicolinae</taxon>
        <taxon>Microtus</taxon>
    </lineage>
</organism>
<dbReference type="Pfam" id="PF00048">
    <property type="entry name" value="IL8"/>
    <property type="match status" value="1"/>
</dbReference>
<feature type="chain" id="PRO_5044980320" description="C-C motif chemokine" evidence="5">
    <location>
        <begin position="22"/>
        <end position="117"/>
    </location>
</feature>